<dbReference type="PANTHER" id="PTHR43433:SF5">
    <property type="entry name" value="AB HYDROLASE-1 DOMAIN-CONTAINING PROTEIN"/>
    <property type="match status" value="1"/>
</dbReference>
<dbReference type="EMBL" id="JBFAUK010000007">
    <property type="protein sequence ID" value="MEV5507185.1"/>
    <property type="molecule type" value="Genomic_DNA"/>
</dbReference>
<dbReference type="InterPro" id="IPR050471">
    <property type="entry name" value="AB_hydrolase"/>
</dbReference>
<feature type="domain" description="AB hydrolase-1" evidence="1">
    <location>
        <begin position="27"/>
        <end position="273"/>
    </location>
</feature>
<gene>
    <name evidence="2" type="ORF">AB0L16_12010</name>
</gene>
<proteinExistence type="predicted"/>
<dbReference type="Gene3D" id="3.40.50.1820">
    <property type="entry name" value="alpha/beta hydrolase"/>
    <property type="match status" value="1"/>
</dbReference>
<evidence type="ECO:0000313" key="2">
    <source>
        <dbReference type="EMBL" id="MEV5507185.1"/>
    </source>
</evidence>
<keyword evidence="3" id="KW-1185">Reference proteome</keyword>
<dbReference type="GO" id="GO:0016787">
    <property type="term" value="F:hydrolase activity"/>
    <property type="evidence" value="ECO:0007669"/>
    <property type="project" value="UniProtKB-KW"/>
</dbReference>
<reference evidence="2 3" key="1">
    <citation type="submission" date="2024-06" db="EMBL/GenBank/DDBJ databases">
        <title>The Natural Products Discovery Center: Release of the First 8490 Sequenced Strains for Exploring Actinobacteria Biosynthetic Diversity.</title>
        <authorList>
            <person name="Kalkreuter E."/>
            <person name="Kautsar S.A."/>
            <person name="Yang D."/>
            <person name="Bader C.D."/>
            <person name="Teijaro C.N."/>
            <person name="Fluegel L."/>
            <person name="Davis C.M."/>
            <person name="Simpson J.R."/>
            <person name="Lauterbach L."/>
            <person name="Steele A.D."/>
            <person name="Gui C."/>
            <person name="Meng S."/>
            <person name="Li G."/>
            <person name="Viehrig K."/>
            <person name="Ye F."/>
            <person name="Su P."/>
            <person name="Kiefer A.F."/>
            <person name="Nichols A."/>
            <person name="Cepeda A.J."/>
            <person name="Yan W."/>
            <person name="Fan B."/>
            <person name="Jiang Y."/>
            <person name="Adhikari A."/>
            <person name="Zheng C.-J."/>
            <person name="Schuster L."/>
            <person name="Cowan T.M."/>
            <person name="Smanski M.J."/>
            <person name="Chevrette M.G."/>
            <person name="De Carvalho L.P.S."/>
            <person name="Shen B."/>
        </authorList>
    </citation>
    <scope>NUCLEOTIDE SEQUENCE [LARGE SCALE GENOMIC DNA]</scope>
    <source>
        <strain evidence="2 3">NPDC052347</strain>
    </source>
</reference>
<dbReference type="RefSeq" id="WP_109278910.1">
    <property type="nucleotide sequence ID" value="NZ_JBFAUK010000007.1"/>
</dbReference>
<comment type="caution">
    <text evidence="2">The sequence shown here is derived from an EMBL/GenBank/DDBJ whole genome shotgun (WGS) entry which is preliminary data.</text>
</comment>
<protein>
    <submittedName>
        <fullName evidence="2">Alpha/beta hydrolase</fullName>
    </submittedName>
</protein>
<evidence type="ECO:0000313" key="3">
    <source>
        <dbReference type="Proteomes" id="UP001552594"/>
    </source>
</evidence>
<name>A0ABV3JWC7_STRON</name>
<dbReference type="Pfam" id="PF00561">
    <property type="entry name" value="Abhydrolase_1"/>
    <property type="match status" value="1"/>
</dbReference>
<sequence length="300" mass="31395">MSEEKALNVGPSGIEMAYERFGDPAAPPVLLIMGGGAPMINWPEGFCAQLAGHRLQVIRFDNRDSGRSSHFPDTPEPDLPAALAGDFSSAPYTLSDMAADTVGLLDVLGLDSAHLVGASLGGMIAQTIALEHPDRVRSLTSMMASTGDLGVGRPDFAALAGLGAPPADRQGYIDWQVRAFRVTGSPGFPPDEAALAERAGRVYDRGYDLKGMLRQSVAAVASGDRTARLRALDVPALVIHGADDRVCDVSGGRATAAAIPGAELVVIDGLGHSLPRELWPRLSSLIAALAQRGEAAARRR</sequence>
<dbReference type="SUPFAM" id="SSF53474">
    <property type="entry name" value="alpha/beta-Hydrolases"/>
    <property type="match status" value="1"/>
</dbReference>
<keyword evidence="2" id="KW-0378">Hydrolase</keyword>
<dbReference type="PRINTS" id="PR00111">
    <property type="entry name" value="ABHYDROLASE"/>
</dbReference>
<dbReference type="PANTHER" id="PTHR43433">
    <property type="entry name" value="HYDROLASE, ALPHA/BETA FOLD FAMILY PROTEIN"/>
    <property type="match status" value="1"/>
</dbReference>
<dbReference type="InterPro" id="IPR000073">
    <property type="entry name" value="AB_hydrolase_1"/>
</dbReference>
<dbReference type="InterPro" id="IPR029058">
    <property type="entry name" value="AB_hydrolase_fold"/>
</dbReference>
<organism evidence="2 3">
    <name type="scientific">Streptomyces orinoci</name>
    <name type="common">Streptoverticillium orinoci</name>
    <dbReference type="NCBI Taxonomy" id="67339"/>
    <lineage>
        <taxon>Bacteria</taxon>
        <taxon>Bacillati</taxon>
        <taxon>Actinomycetota</taxon>
        <taxon>Actinomycetes</taxon>
        <taxon>Kitasatosporales</taxon>
        <taxon>Streptomycetaceae</taxon>
        <taxon>Streptomyces</taxon>
    </lineage>
</organism>
<evidence type="ECO:0000259" key="1">
    <source>
        <dbReference type="Pfam" id="PF00561"/>
    </source>
</evidence>
<accession>A0ABV3JWC7</accession>
<dbReference type="Proteomes" id="UP001552594">
    <property type="component" value="Unassembled WGS sequence"/>
</dbReference>